<name>A0ABP8Y1A3_9MICO</name>
<dbReference type="EMBL" id="BAABLO010000004">
    <property type="protein sequence ID" value="GAA4719008.1"/>
    <property type="molecule type" value="Genomic_DNA"/>
</dbReference>
<dbReference type="Proteomes" id="UP001500556">
    <property type="component" value="Unassembled WGS sequence"/>
</dbReference>
<accession>A0ABP8Y1A3</accession>
<protein>
    <submittedName>
        <fullName evidence="2">Uncharacterized protein</fullName>
    </submittedName>
</protein>
<proteinExistence type="predicted"/>
<sequence length="334" mass="34769">MGQTQIGPASLVAGEEERGAFSGAGLLDSVVGTCDSLAGGDWVSAGLGGVSTALDLAATVSDPLGSLIAAGLGFLIDHLEPIKGWFDDLAGNPEGVAAYAGTWSNVASELCSVADGLVHRLDADLGLMSGAAVAAYRGEARKLKAVTDTMKQECEGVAGSLQAAAALVGFVHGFVRDVLSELVGALISYAAELALSLGLATPLVVEQASTRVASVVGRCSTKIDALVSSSRELERLVELLEDGLRQIKSLLGKIRPNEAPPTGRHRAPGRPDAPRAPHDPADPPGDHRATFPETVRNAGGRHLDDAKEDLPYNVRDWIFNNVREQVPGKDDEEQ</sequence>
<comment type="caution">
    <text evidence="2">The sequence shown here is derived from an EMBL/GenBank/DDBJ whole genome shotgun (WGS) entry which is preliminary data.</text>
</comment>
<feature type="compositionally biased region" description="Basic and acidic residues" evidence="1">
    <location>
        <begin position="272"/>
        <end position="290"/>
    </location>
</feature>
<reference evidence="3" key="1">
    <citation type="journal article" date="2019" name="Int. J. Syst. Evol. Microbiol.">
        <title>The Global Catalogue of Microorganisms (GCM) 10K type strain sequencing project: providing services to taxonomists for standard genome sequencing and annotation.</title>
        <authorList>
            <consortium name="The Broad Institute Genomics Platform"/>
            <consortium name="The Broad Institute Genome Sequencing Center for Infectious Disease"/>
            <person name="Wu L."/>
            <person name="Ma J."/>
        </authorList>
    </citation>
    <scope>NUCLEOTIDE SEQUENCE [LARGE SCALE GENOMIC DNA]</scope>
    <source>
        <strain evidence="3">JCM 18961</strain>
    </source>
</reference>
<evidence type="ECO:0000313" key="3">
    <source>
        <dbReference type="Proteomes" id="UP001500556"/>
    </source>
</evidence>
<gene>
    <name evidence="2" type="ORF">GCM10025782_15400</name>
</gene>
<evidence type="ECO:0000256" key="1">
    <source>
        <dbReference type="SAM" id="MobiDB-lite"/>
    </source>
</evidence>
<organism evidence="2 3">
    <name type="scientific">Pedococcus ginsenosidimutans</name>
    <dbReference type="NCBI Taxonomy" id="490570"/>
    <lineage>
        <taxon>Bacteria</taxon>
        <taxon>Bacillati</taxon>
        <taxon>Actinomycetota</taxon>
        <taxon>Actinomycetes</taxon>
        <taxon>Micrococcales</taxon>
        <taxon>Intrasporangiaceae</taxon>
        <taxon>Pedococcus</taxon>
    </lineage>
</organism>
<feature type="region of interest" description="Disordered" evidence="1">
    <location>
        <begin position="251"/>
        <end position="307"/>
    </location>
</feature>
<keyword evidence="3" id="KW-1185">Reference proteome</keyword>
<dbReference type="RefSeq" id="WP_345502284.1">
    <property type="nucleotide sequence ID" value="NZ_BAABLO010000004.1"/>
</dbReference>
<evidence type="ECO:0000313" key="2">
    <source>
        <dbReference type="EMBL" id="GAA4719008.1"/>
    </source>
</evidence>